<keyword evidence="6 9" id="KW-1133">Transmembrane helix</keyword>
<keyword evidence="9" id="KW-0811">Translocation</keyword>
<comment type="function">
    <text evidence="9">Essential component of the TIM23 complex, a complex that mediates the translocation of transit peptide-containing proteins across the mitochondrial inner membrane.</text>
</comment>
<evidence type="ECO:0000256" key="6">
    <source>
        <dbReference type="ARBA" id="ARBA00022989"/>
    </source>
</evidence>
<dbReference type="PANTHER" id="PTHR13032">
    <property type="entry name" value="MITOCHONDRIAL IMPORT INNER MEMBRANE TRANSLOCASE SUBUNIT TIM21"/>
    <property type="match status" value="1"/>
</dbReference>
<dbReference type="InterPro" id="IPR038552">
    <property type="entry name" value="Tim21_IMS_sf"/>
</dbReference>
<keyword evidence="9" id="KW-0813">Transport</keyword>
<evidence type="ECO:0000256" key="8">
    <source>
        <dbReference type="ARBA" id="ARBA00023136"/>
    </source>
</evidence>
<dbReference type="PANTHER" id="PTHR13032:SF6">
    <property type="entry name" value="MITOCHONDRIAL IMPORT INNER MEMBRANE TRANSLOCASE SUBUNIT TIM21"/>
    <property type="match status" value="1"/>
</dbReference>
<sequence>MMLGLRLGKQLPMARVTCLPLFSKTIAPLGLRAFSQPVAAPAPRPSARFMKPLIRAELKHYSTKTAAPGPDKDAKGKALLHKITGFTTFSALLLLVVAGALFCVFILYLILSELFLPSGDTKTFNKAVSLVEQNVQAQEALGMQPGERLKAYGEIAGDKWVRNRPVQSVRQKGQDGKDHLAMRFHVESDAGKHATVYLEQIDTSFWASEFAYVAVELPSKKRIYVVEPKFASKNYVPRAGVFSGLGFLGLSWGPKKD</sequence>
<feature type="transmembrane region" description="Helical" evidence="9">
    <location>
        <begin position="89"/>
        <end position="111"/>
    </location>
</feature>
<dbReference type="Pfam" id="PF08294">
    <property type="entry name" value="TIM21"/>
    <property type="match status" value="1"/>
</dbReference>
<comment type="similarity">
    <text evidence="2 9">Belongs to the TIM21 family.</text>
</comment>
<reference evidence="11" key="1">
    <citation type="submission" date="2019-03" db="EMBL/GenBank/DDBJ databases">
        <title>Snf2 controls pulcherriminic acid biosynthesis and connects pigmentation and antifungal activity of the yeast Metschnikowia pulcherrima.</title>
        <authorList>
            <person name="Gore-Lloyd D."/>
            <person name="Sumann I."/>
            <person name="Brachmann A.O."/>
            <person name="Schneeberger K."/>
            <person name="Ortiz-Merino R.A."/>
            <person name="Moreno-Beltran M."/>
            <person name="Schlaefli M."/>
            <person name="Kirner P."/>
            <person name="Santos Kron A."/>
            <person name="Wolfe K.H."/>
            <person name="Piel J."/>
            <person name="Ahrens C.H."/>
            <person name="Henk D."/>
            <person name="Freimoser F.M."/>
        </authorList>
    </citation>
    <scope>NUCLEOTIDE SEQUENCE [LARGE SCALE GENOMIC DNA]</scope>
    <source>
        <strain evidence="11">APC 1.2</strain>
    </source>
</reference>
<dbReference type="EMBL" id="CP034457">
    <property type="protein sequence ID" value="QBM87456.1"/>
    <property type="molecule type" value="Genomic_DNA"/>
</dbReference>
<evidence type="ECO:0000256" key="4">
    <source>
        <dbReference type="ARBA" id="ARBA00022692"/>
    </source>
</evidence>
<comment type="subunit">
    <text evidence="9">Component of the TIM23 complex.</text>
</comment>
<dbReference type="Gene3D" id="3.10.450.320">
    <property type="entry name" value="Mitochondrial import inner membrane translocase subunit Tim21"/>
    <property type="match status" value="1"/>
</dbReference>
<comment type="subcellular location">
    <subcellularLocation>
        <location evidence="9">Mitochondrion inner membrane</location>
        <topology evidence="9">Single-pass membrane protein</topology>
    </subcellularLocation>
    <subcellularLocation>
        <location evidence="1">Mitochondrion membrane</location>
        <topology evidence="1">Single-pass membrane protein</topology>
    </subcellularLocation>
</comment>
<evidence type="ECO:0000256" key="9">
    <source>
        <dbReference type="RuleBase" id="RU367142"/>
    </source>
</evidence>
<dbReference type="GO" id="GO:0005744">
    <property type="term" value="C:TIM23 mitochondrial import inner membrane translocase complex"/>
    <property type="evidence" value="ECO:0007669"/>
    <property type="project" value="UniProtKB-UniRule"/>
</dbReference>
<keyword evidence="9" id="KW-0653">Protein transport</keyword>
<dbReference type="STRING" id="2163413.A0A4P6XMJ5"/>
<proteinExistence type="inferred from homology"/>
<gene>
    <name evidence="10" type="primary">MPUL0B06580</name>
    <name evidence="10" type="ORF">METSCH_B06580</name>
</gene>
<keyword evidence="8 9" id="KW-0472">Membrane</keyword>
<evidence type="ECO:0000256" key="5">
    <source>
        <dbReference type="ARBA" id="ARBA00022946"/>
    </source>
</evidence>
<evidence type="ECO:0000256" key="3">
    <source>
        <dbReference type="ARBA" id="ARBA00020726"/>
    </source>
</evidence>
<evidence type="ECO:0000313" key="10">
    <source>
        <dbReference type="EMBL" id="QBM87456.1"/>
    </source>
</evidence>
<dbReference type="GO" id="GO:0030150">
    <property type="term" value="P:protein import into mitochondrial matrix"/>
    <property type="evidence" value="ECO:0007669"/>
    <property type="project" value="UniProtKB-UniRule"/>
</dbReference>
<evidence type="ECO:0000313" key="11">
    <source>
        <dbReference type="Proteomes" id="UP000292447"/>
    </source>
</evidence>
<evidence type="ECO:0000256" key="1">
    <source>
        <dbReference type="ARBA" id="ARBA00004304"/>
    </source>
</evidence>
<organism evidence="10 11">
    <name type="scientific">Metschnikowia aff. pulcherrima</name>
    <dbReference type="NCBI Taxonomy" id="2163413"/>
    <lineage>
        <taxon>Eukaryota</taxon>
        <taxon>Fungi</taxon>
        <taxon>Dikarya</taxon>
        <taxon>Ascomycota</taxon>
        <taxon>Saccharomycotina</taxon>
        <taxon>Pichiomycetes</taxon>
        <taxon>Metschnikowiaceae</taxon>
        <taxon>Metschnikowia</taxon>
    </lineage>
</organism>
<dbReference type="InterPro" id="IPR013261">
    <property type="entry name" value="Tim21"/>
</dbReference>
<keyword evidence="9" id="KW-0999">Mitochondrion inner membrane</keyword>
<keyword evidence="5" id="KW-0809">Transit peptide</keyword>
<dbReference type="AlphaFoldDB" id="A0A4P6XMJ5"/>
<dbReference type="Proteomes" id="UP000292447">
    <property type="component" value="Chromosome II"/>
</dbReference>
<accession>A0A4P6XMJ5</accession>
<protein>
    <recommendedName>
        <fullName evidence="3 9">Mitochondrial import inner membrane translocase subunit Tim21</fullName>
    </recommendedName>
</protein>
<evidence type="ECO:0000256" key="7">
    <source>
        <dbReference type="ARBA" id="ARBA00023128"/>
    </source>
</evidence>
<evidence type="ECO:0000256" key="2">
    <source>
        <dbReference type="ARBA" id="ARBA00010867"/>
    </source>
</evidence>
<keyword evidence="7 9" id="KW-0496">Mitochondrion</keyword>
<keyword evidence="4 9" id="KW-0812">Transmembrane</keyword>
<name>A0A4P6XMJ5_9ASCO</name>
<keyword evidence="11" id="KW-1185">Reference proteome</keyword>